<evidence type="ECO:0000256" key="1">
    <source>
        <dbReference type="ARBA" id="ARBA00022741"/>
    </source>
</evidence>
<feature type="region of interest" description="Disordered" evidence="3">
    <location>
        <begin position="836"/>
        <end position="857"/>
    </location>
</feature>
<dbReference type="SMART" id="SM00421">
    <property type="entry name" value="HTH_LUXR"/>
    <property type="match status" value="1"/>
</dbReference>
<dbReference type="SUPFAM" id="SSF46894">
    <property type="entry name" value="C-terminal effector domain of the bipartite response regulators"/>
    <property type="match status" value="1"/>
</dbReference>
<evidence type="ECO:0000256" key="2">
    <source>
        <dbReference type="ARBA" id="ARBA00022840"/>
    </source>
</evidence>
<dbReference type="GO" id="GO:0005737">
    <property type="term" value="C:cytoplasm"/>
    <property type="evidence" value="ECO:0007669"/>
    <property type="project" value="TreeGrafter"/>
</dbReference>
<dbReference type="SUPFAM" id="SSF52540">
    <property type="entry name" value="P-loop containing nucleoside triphosphate hydrolases"/>
    <property type="match status" value="1"/>
</dbReference>
<reference evidence="5 6" key="1">
    <citation type="submission" date="2020-03" db="EMBL/GenBank/DDBJ databases">
        <title>Sequencing the genomes of 1000 actinobacteria strains.</title>
        <authorList>
            <person name="Klenk H.-P."/>
        </authorList>
    </citation>
    <scope>NUCLEOTIDE SEQUENCE [LARGE SCALE GENOMIC DNA]</scope>
    <source>
        <strain evidence="5 6">DSM 45490</strain>
    </source>
</reference>
<accession>A0A7X6A401</accession>
<keyword evidence="1" id="KW-0547">Nucleotide-binding</keyword>
<feature type="domain" description="HTH luxR-type" evidence="4">
    <location>
        <begin position="851"/>
        <end position="916"/>
    </location>
</feature>
<evidence type="ECO:0000313" key="5">
    <source>
        <dbReference type="EMBL" id="NIK59839.1"/>
    </source>
</evidence>
<dbReference type="AlphaFoldDB" id="A0A7X6A401"/>
<dbReference type="Gene3D" id="1.25.40.10">
    <property type="entry name" value="Tetratricopeptide repeat domain"/>
    <property type="match status" value="1"/>
</dbReference>
<dbReference type="InterPro" id="IPR036388">
    <property type="entry name" value="WH-like_DNA-bd_sf"/>
</dbReference>
<dbReference type="Pfam" id="PF00196">
    <property type="entry name" value="GerE"/>
    <property type="match status" value="1"/>
</dbReference>
<dbReference type="PANTHER" id="PTHR16305:SF35">
    <property type="entry name" value="TRANSCRIPTIONAL ACTIVATOR DOMAIN"/>
    <property type="match status" value="1"/>
</dbReference>
<proteinExistence type="predicted"/>
<gene>
    <name evidence="5" type="ORF">BJY22_005556</name>
</gene>
<dbReference type="InterPro" id="IPR011990">
    <property type="entry name" value="TPR-like_helical_dom_sf"/>
</dbReference>
<dbReference type="CDD" id="cd06170">
    <property type="entry name" value="LuxR_C_like"/>
    <property type="match status" value="1"/>
</dbReference>
<dbReference type="EMBL" id="JAASRO010000001">
    <property type="protein sequence ID" value="NIK59839.1"/>
    <property type="molecule type" value="Genomic_DNA"/>
</dbReference>
<dbReference type="InterPro" id="IPR000792">
    <property type="entry name" value="Tscrpt_reg_LuxR_C"/>
</dbReference>
<evidence type="ECO:0000313" key="6">
    <source>
        <dbReference type="Proteomes" id="UP000555407"/>
    </source>
</evidence>
<sequence length="923" mass="97390">MGGAMIGRERELALLGELTAGLSGQSAVAIVRGDAGIGKTTLVRAAVADAASDGLRILSGACAPLSGAVAYGGLDAALGVGRDPDGEVFTSVAAGRAWAVESMMRTMGEIAEGGAVLVVEDVHWADASTLDFLAHLSRNLPASGLLVLLTWRDEDPDPEHTRWLGEQLRILSVTDVPLRRLTLEETARQLPECSAEVVAAVYARSSGNPYLNAELAGGAAEPSESLRQVLFSRLDAVGSPARMVVAAAATLGRGLTDDEMLAAASGSADSVWEACAAGLVVREPGHGATARHPVLAEVAYEGLLSRDRRRLHSRLARCLEAVLPDRPSAAAVAEVAEQYHRADDADDGLVWSVRAAVAAERGYAIAEAGHWYAVAASLWGSARRDASDVPEKLSLLVSAATHLASVGQTVRAMALLEGDLTAMSTTREEVLRAALTRCWLGTTVGDTEQALRDVELAQRLASADDEPTWARICACQAMALGTCSRWDEAEAPAQVALDLATKYADTRTVGKAHALLGLRATLQGLFAQALGHHQTALAIAHQLAEPEDLAMAGVVLTDTYLRLGDPDRAAQVARFVGRRVRRLMLGRHWLEDIMDGNVVQALYESGRWDEAVAWMSEPSAPSDLGFFQAMVVHVHLARGDIAAAEQSLRQAASLSERDQPLFVGSYGEGRTRLLLQTGRAEEALELALSVAGTVHASADQEMEAGLLLAGLEAAAAIRAPDRLERLVSRLGGVTRGRTRAAVTAVIDGERSRAAGTFDPDPWLLAAREWSALGRPYEEAQAHLRAAEAVLTSLPGAAARRAAAEQLTASRRLAERLRAEPLLEQIGVLARLARIDTGQGGSADEPAESVPGPAGPPALTAREQQVLALLADGLTNREIGEALYMSPKTASVHVTHILDKLGVQTRVQAAAIAARLGLNEPPPT</sequence>
<dbReference type="GO" id="GO:0006355">
    <property type="term" value="P:regulation of DNA-templated transcription"/>
    <property type="evidence" value="ECO:0007669"/>
    <property type="project" value="InterPro"/>
</dbReference>
<name>A0A7X6A401_9ACTN</name>
<dbReference type="Proteomes" id="UP000555407">
    <property type="component" value="Unassembled WGS sequence"/>
</dbReference>
<dbReference type="SUPFAM" id="SSF48452">
    <property type="entry name" value="TPR-like"/>
    <property type="match status" value="1"/>
</dbReference>
<protein>
    <submittedName>
        <fullName evidence="5">DNA-binding CsgD family transcriptional regulator/tetratricopeptide (TPR) repeat protein</fullName>
    </submittedName>
</protein>
<dbReference type="PRINTS" id="PR00038">
    <property type="entry name" value="HTHLUXR"/>
</dbReference>
<keyword evidence="2" id="KW-0067">ATP-binding</keyword>
<dbReference type="InterPro" id="IPR016032">
    <property type="entry name" value="Sig_transdc_resp-reg_C-effctor"/>
</dbReference>
<keyword evidence="6" id="KW-1185">Reference proteome</keyword>
<dbReference type="PANTHER" id="PTHR16305">
    <property type="entry name" value="TESTICULAR SOLUBLE ADENYLYL CYCLASE"/>
    <property type="match status" value="1"/>
</dbReference>
<dbReference type="Pfam" id="PF13191">
    <property type="entry name" value="AAA_16"/>
    <property type="match status" value="1"/>
</dbReference>
<evidence type="ECO:0000259" key="4">
    <source>
        <dbReference type="PROSITE" id="PS50043"/>
    </source>
</evidence>
<comment type="caution">
    <text evidence="5">The sequence shown here is derived from an EMBL/GenBank/DDBJ whole genome shotgun (WGS) entry which is preliminary data.</text>
</comment>
<dbReference type="GO" id="GO:0003677">
    <property type="term" value="F:DNA binding"/>
    <property type="evidence" value="ECO:0007669"/>
    <property type="project" value="UniProtKB-KW"/>
</dbReference>
<evidence type="ECO:0000256" key="3">
    <source>
        <dbReference type="SAM" id="MobiDB-lite"/>
    </source>
</evidence>
<dbReference type="GO" id="GO:0005524">
    <property type="term" value="F:ATP binding"/>
    <property type="evidence" value="ECO:0007669"/>
    <property type="project" value="UniProtKB-KW"/>
</dbReference>
<dbReference type="InterPro" id="IPR027417">
    <property type="entry name" value="P-loop_NTPase"/>
</dbReference>
<dbReference type="RefSeq" id="WP_167212270.1">
    <property type="nucleotide sequence ID" value="NZ_JAASRO010000001.1"/>
</dbReference>
<dbReference type="InterPro" id="IPR041664">
    <property type="entry name" value="AAA_16"/>
</dbReference>
<dbReference type="Gene3D" id="1.10.10.10">
    <property type="entry name" value="Winged helix-like DNA-binding domain superfamily/Winged helix DNA-binding domain"/>
    <property type="match status" value="1"/>
</dbReference>
<dbReference type="GO" id="GO:0004016">
    <property type="term" value="F:adenylate cyclase activity"/>
    <property type="evidence" value="ECO:0007669"/>
    <property type="project" value="TreeGrafter"/>
</dbReference>
<keyword evidence="5" id="KW-0238">DNA-binding</keyword>
<organism evidence="5 6">
    <name type="scientific">Kribbella shirazensis</name>
    <dbReference type="NCBI Taxonomy" id="1105143"/>
    <lineage>
        <taxon>Bacteria</taxon>
        <taxon>Bacillati</taxon>
        <taxon>Actinomycetota</taxon>
        <taxon>Actinomycetes</taxon>
        <taxon>Propionibacteriales</taxon>
        <taxon>Kribbellaceae</taxon>
        <taxon>Kribbella</taxon>
    </lineage>
</organism>
<dbReference type="PROSITE" id="PS50043">
    <property type="entry name" value="HTH_LUXR_2"/>
    <property type="match status" value="1"/>
</dbReference>